<dbReference type="Pfam" id="PF00128">
    <property type="entry name" value="Alpha-amylase"/>
    <property type="match status" value="1"/>
</dbReference>
<dbReference type="InterPro" id="IPR006047">
    <property type="entry name" value="GH13_cat_dom"/>
</dbReference>
<dbReference type="Gene3D" id="3.90.400.10">
    <property type="entry name" value="Oligo-1,6-glucosidase, Domain 2"/>
    <property type="match status" value="1"/>
</dbReference>
<dbReference type="Gene3D" id="3.20.20.80">
    <property type="entry name" value="Glycosidases"/>
    <property type="match status" value="1"/>
</dbReference>
<protein>
    <recommendedName>
        <fullName evidence="3">Glycosyl hydrolase family 13 catalytic domain-containing protein</fullName>
    </recommendedName>
</protein>
<dbReference type="InterPro" id="IPR017853">
    <property type="entry name" value="GH"/>
</dbReference>
<dbReference type="SUPFAM" id="SSF51445">
    <property type="entry name" value="(Trans)glycosidases"/>
    <property type="match status" value="1"/>
</dbReference>
<evidence type="ECO:0000313" key="5">
    <source>
        <dbReference type="Proteomes" id="UP000680304"/>
    </source>
</evidence>
<keyword evidence="5" id="KW-1185">Reference proteome</keyword>
<sequence>MKRLTERCRELGIRVVLDLVINHCGYDHPFFQDVVKNGERSVYRDWFYIREYPVTLSDTKYDSVWYYRWMPKWKTSNPQVKQYVFDIVSFWQKETGIDGWRIDVADEVELSFLRELNSHVKQINKDAFIIAEIWHDAKRLMMSGGTDSVMNYDLRSILIDFIVDRSITAEQFHARLVRYVNRYSEAELSQMFNLLGSHDTERILTRCGNRIELLHLLVALQYTLPGNPVIYYGDELGFQGDNDPGCRACMTWTADYKNHPLWTLLRQWNRLKTTEAALQHGHVELRHIPELDVYAVKRMYGAEQAVLLLNFSQQDRRLDEICRQLGCDTDELHAVQFPAVSRPEGLLLAMRYAFF</sequence>
<evidence type="ECO:0000259" key="3">
    <source>
        <dbReference type="SMART" id="SM00642"/>
    </source>
</evidence>
<gene>
    <name evidence="4" type="ORF">PACILC2_33950</name>
</gene>
<evidence type="ECO:0000256" key="2">
    <source>
        <dbReference type="ARBA" id="ARBA00023295"/>
    </source>
</evidence>
<comment type="caution">
    <text evidence="4">The sequence shown here is derived from an EMBL/GenBank/DDBJ whole genome shotgun (WGS) entry which is preliminary data.</text>
</comment>
<feature type="domain" description="Glycosyl hydrolase family 13 catalytic" evidence="3">
    <location>
        <begin position="1"/>
        <end position="272"/>
    </location>
</feature>
<evidence type="ECO:0000313" key="4">
    <source>
        <dbReference type="EMBL" id="GIQ64827.1"/>
    </source>
</evidence>
<dbReference type="PANTHER" id="PTHR10357:SF210">
    <property type="entry name" value="MALTODEXTRIN GLUCOSIDASE"/>
    <property type="match status" value="1"/>
</dbReference>
<name>A0ABQ4N9I1_9BACL</name>
<dbReference type="CDD" id="cd11338">
    <property type="entry name" value="AmyAc_CMD"/>
    <property type="match status" value="1"/>
</dbReference>
<dbReference type="EMBL" id="BOVJ01000107">
    <property type="protein sequence ID" value="GIQ64827.1"/>
    <property type="molecule type" value="Genomic_DNA"/>
</dbReference>
<evidence type="ECO:0000256" key="1">
    <source>
        <dbReference type="ARBA" id="ARBA00022801"/>
    </source>
</evidence>
<dbReference type="Proteomes" id="UP000680304">
    <property type="component" value="Unassembled WGS sequence"/>
</dbReference>
<organism evidence="4 5">
    <name type="scientific">Paenibacillus cisolokensis</name>
    <dbReference type="NCBI Taxonomy" id="1658519"/>
    <lineage>
        <taxon>Bacteria</taxon>
        <taxon>Bacillati</taxon>
        <taxon>Bacillota</taxon>
        <taxon>Bacilli</taxon>
        <taxon>Bacillales</taxon>
        <taxon>Paenibacillaceae</taxon>
        <taxon>Paenibacillus</taxon>
    </lineage>
</organism>
<proteinExistence type="predicted"/>
<dbReference type="SMART" id="SM00642">
    <property type="entry name" value="Aamy"/>
    <property type="match status" value="1"/>
</dbReference>
<keyword evidence="2" id="KW-0326">Glycosidase</keyword>
<reference evidence="4 5" key="1">
    <citation type="submission" date="2021-04" db="EMBL/GenBank/DDBJ databases">
        <title>Draft genome sequence of Paenibacillus cisolokensis, LC2-13A.</title>
        <authorList>
            <person name="Uke A."/>
            <person name="Chhe C."/>
            <person name="Baramee S."/>
            <person name="Kosugi A."/>
        </authorList>
    </citation>
    <scope>NUCLEOTIDE SEQUENCE [LARGE SCALE GENOMIC DNA]</scope>
    <source>
        <strain evidence="4 5">LC2-13A</strain>
    </source>
</reference>
<accession>A0ABQ4N9I1</accession>
<dbReference type="PANTHER" id="PTHR10357">
    <property type="entry name" value="ALPHA-AMYLASE FAMILY MEMBER"/>
    <property type="match status" value="1"/>
</dbReference>
<dbReference type="InterPro" id="IPR045857">
    <property type="entry name" value="O16G_dom_2"/>
</dbReference>
<keyword evidence="1" id="KW-0378">Hydrolase</keyword>